<dbReference type="GO" id="GO:0004594">
    <property type="term" value="F:pantothenate kinase activity"/>
    <property type="evidence" value="ECO:0007669"/>
    <property type="project" value="UniProtKB-UniRule"/>
</dbReference>
<dbReference type="PANTHER" id="PTHR34265">
    <property type="entry name" value="TYPE III PANTOTHENATE KINASE"/>
    <property type="match status" value="1"/>
</dbReference>
<dbReference type="PANTHER" id="PTHR34265:SF1">
    <property type="entry name" value="TYPE III PANTOTHENATE KINASE"/>
    <property type="match status" value="1"/>
</dbReference>
<evidence type="ECO:0000256" key="1">
    <source>
        <dbReference type="ARBA" id="ARBA00001206"/>
    </source>
</evidence>
<evidence type="ECO:0000256" key="12">
    <source>
        <dbReference type="ARBA" id="ARBA00022958"/>
    </source>
</evidence>
<dbReference type="SUPFAM" id="SSF53067">
    <property type="entry name" value="Actin-like ATPase domain"/>
    <property type="match status" value="2"/>
</dbReference>
<keyword evidence="8 16" id="KW-0808">Transferase</keyword>
<dbReference type="InterPro" id="IPR043129">
    <property type="entry name" value="ATPase_NBD"/>
</dbReference>
<dbReference type="Proteomes" id="UP000076066">
    <property type="component" value="Chromosome"/>
</dbReference>
<dbReference type="RefSeq" id="WP_066135661.1">
    <property type="nucleotide sequence ID" value="NZ_CP014525.1"/>
</dbReference>
<evidence type="ECO:0000256" key="15">
    <source>
        <dbReference type="ARBA" id="ARBA00040883"/>
    </source>
</evidence>
<dbReference type="InterPro" id="IPR004619">
    <property type="entry name" value="Type_III_PanK"/>
</dbReference>
<evidence type="ECO:0000256" key="8">
    <source>
        <dbReference type="ARBA" id="ARBA00022679"/>
    </source>
</evidence>
<comment type="pathway">
    <text evidence="4 16">Cofactor biosynthesis; coenzyme A biosynthesis; CoA from (R)-pantothenate: step 1/5.</text>
</comment>
<dbReference type="UniPathway" id="UPA00241">
    <property type="reaction ID" value="UER00352"/>
</dbReference>
<feature type="binding site" evidence="16">
    <location>
        <position position="133"/>
    </location>
    <ligand>
        <name>ATP</name>
        <dbReference type="ChEBI" id="CHEBI:30616"/>
    </ligand>
</feature>
<comment type="catalytic activity">
    <reaction evidence="1 16">
        <text>(R)-pantothenate + ATP = (R)-4'-phosphopantothenate + ADP + H(+)</text>
        <dbReference type="Rhea" id="RHEA:16373"/>
        <dbReference type="ChEBI" id="CHEBI:10986"/>
        <dbReference type="ChEBI" id="CHEBI:15378"/>
        <dbReference type="ChEBI" id="CHEBI:29032"/>
        <dbReference type="ChEBI" id="CHEBI:30616"/>
        <dbReference type="ChEBI" id="CHEBI:456216"/>
        <dbReference type="EC" id="2.7.1.33"/>
    </reaction>
</comment>
<keyword evidence="7 16" id="KW-0963">Cytoplasm</keyword>
<proteinExistence type="inferred from homology"/>
<comment type="cofactor">
    <cofactor evidence="2">
        <name>K(+)</name>
        <dbReference type="ChEBI" id="CHEBI:29103"/>
    </cofactor>
</comment>
<dbReference type="GeneID" id="53317230"/>
<evidence type="ECO:0000313" key="18">
    <source>
        <dbReference type="Proteomes" id="UP000076066"/>
    </source>
</evidence>
<organism evidence="17 18">
    <name type="scientific">Haematospirillum jordaniae</name>
    <dbReference type="NCBI Taxonomy" id="1549855"/>
    <lineage>
        <taxon>Bacteria</taxon>
        <taxon>Pseudomonadati</taxon>
        <taxon>Pseudomonadota</taxon>
        <taxon>Alphaproteobacteria</taxon>
        <taxon>Rhodospirillales</taxon>
        <taxon>Novispirillaceae</taxon>
        <taxon>Haematospirillum</taxon>
    </lineage>
</organism>
<dbReference type="GO" id="GO:0005524">
    <property type="term" value="F:ATP binding"/>
    <property type="evidence" value="ECO:0007669"/>
    <property type="project" value="UniProtKB-UniRule"/>
</dbReference>
<accession>A0A143DEZ2</accession>
<reference evidence="17 18" key="1">
    <citation type="submission" date="2016-02" db="EMBL/GenBank/DDBJ databases">
        <title>Complete Genome of H5569, the type strain of the newly described species Haematospirillium jordaniae.</title>
        <authorList>
            <person name="Nicholson A.C."/>
            <person name="Humrighouse B.W."/>
            <person name="Loparov V."/>
            <person name="McQuiston J.R."/>
        </authorList>
    </citation>
    <scope>NUCLEOTIDE SEQUENCE [LARGE SCALE GENOMIC DNA]</scope>
    <source>
        <strain evidence="17 18">H5569</strain>
    </source>
</reference>
<keyword evidence="18" id="KW-1185">Reference proteome</keyword>
<evidence type="ECO:0000256" key="7">
    <source>
        <dbReference type="ARBA" id="ARBA00022490"/>
    </source>
</evidence>
<dbReference type="GO" id="GO:0005737">
    <property type="term" value="C:cytoplasm"/>
    <property type="evidence" value="ECO:0007669"/>
    <property type="project" value="UniProtKB-SubCell"/>
</dbReference>
<keyword evidence="10 16" id="KW-0418">Kinase</keyword>
<keyword evidence="13 16" id="KW-0173">Coenzyme A biosynthesis</keyword>
<dbReference type="GO" id="GO:0046872">
    <property type="term" value="F:metal ion binding"/>
    <property type="evidence" value="ECO:0007669"/>
    <property type="project" value="UniProtKB-KW"/>
</dbReference>
<feature type="binding site" evidence="16">
    <location>
        <position position="185"/>
    </location>
    <ligand>
        <name>substrate</name>
    </ligand>
</feature>
<keyword evidence="16" id="KW-0479">Metal-binding</keyword>
<comment type="similarity">
    <text evidence="14 16">Belongs to the type III pantothenate kinase family.</text>
</comment>
<feature type="active site" description="Proton acceptor" evidence="16">
    <location>
        <position position="110"/>
    </location>
</feature>
<dbReference type="NCBIfam" id="NF009855">
    <property type="entry name" value="PRK13321.1"/>
    <property type="match status" value="1"/>
</dbReference>
<protein>
    <recommendedName>
        <fullName evidence="15 16">Type III pantothenate kinase</fullName>
        <ecNumber evidence="6 16">2.7.1.33</ecNumber>
    </recommendedName>
    <alternativeName>
        <fullName evidence="16">PanK-III</fullName>
    </alternativeName>
    <alternativeName>
        <fullName evidence="16">Pantothenic acid kinase</fullName>
    </alternativeName>
</protein>
<sequence>MLLVIDSGNTNIVFAVYDGEKAMGEWRSSTRSDCTADEYGVWLTQLMQLKGLNPQDISAAVMASVVPANVFALKTLCRTYFHTEPLVIGEPGVRLDLQIMLDRPEEVGADRLVNAIAAHTRYKGSLVVIDFGTATTFDVVDRQGNYHGGCICPGINLSLEALHMAAAQLPRVAVGRPLSVIGKATVPAMKSGVYWGYVGLIEGLVSRISKEFGEPMTVVATGGLAPLFAEATDVIHHLDSDLTLRGLVEIYRRNITEEKLKRA</sequence>
<evidence type="ECO:0000256" key="4">
    <source>
        <dbReference type="ARBA" id="ARBA00005225"/>
    </source>
</evidence>
<comment type="caution">
    <text evidence="16">Lacks conserved residue(s) required for the propagation of feature annotation.</text>
</comment>
<feature type="binding site" evidence="16">
    <location>
        <position position="130"/>
    </location>
    <ligand>
        <name>K(+)</name>
        <dbReference type="ChEBI" id="CHEBI:29103"/>
    </ligand>
</feature>
<evidence type="ECO:0000256" key="5">
    <source>
        <dbReference type="ARBA" id="ARBA00011738"/>
    </source>
</evidence>
<dbReference type="EMBL" id="CP014525">
    <property type="protein sequence ID" value="AMW35236.1"/>
    <property type="molecule type" value="Genomic_DNA"/>
</dbReference>
<dbReference type="Pfam" id="PF03309">
    <property type="entry name" value="Pan_kinase"/>
    <property type="match status" value="1"/>
</dbReference>
<evidence type="ECO:0000256" key="9">
    <source>
        <dbReference type="ARBA" id="ARBA00022741"/>
    </source>
</evidence>
<comment type="subunit">
    <text evidence="5 16">Homodimer.</text>
</comment>
<evidence type="ECO:0000256" key="14">
    <source>
        <dbReference type="ARBA" id="ARBA00038036"/>
    </source>
</evidence>
<evidence type="ECO:0000256" key="16">
    <source>
        <dbReference type="HAMAP-Rule" id="MF_01274"/>
    </source>
</evidence>
<keyword evidence="11 16" id="KW-0067">ATP-binding</keyword>
<comment type="cofactor">
    <cofactor evidence="16">
        <name>NH4(+)</name>
        <dbReference type="ChEBI" id="CHEBI:28938"/>
    </cofactor>
    <cofactor evidence="16">
        <name>K(+)</name>
        <dbReference type="ChEBI" id="CHEBI:29103"/>
    </cofactor>
    <text evidence="16">A monovalent cation. Ammonium or potassium.</text>
</comment>
<gene>
    <name evidence="16" type="primary">coaX</name>
    <name evidence="17" type="ORF">AY555_08685</name>
</gene>
<evidence type="ECO:0000256" key="2">
    <source>
        <dbReference type="ARBA" id="ARBA00001958"/>
    </source>
</evidence>
<evidence type="ECO:0000256" key="6">
    <source>
        <dbReference type="ARBA" id="ARBA00012102"/>
    </source>
</evidence>
<dbReference type="GO" id="GO:0015937">
    <property type="term" value="P:coenzyme A biosynthetic process"/>
    <property type="evidence" value="ECO:0007669"/>
    <property type="project" value="UniProtKB-UniRule"/>
</dbReference>
<feature type="binding site" evidence="16">
    <location>
        <begin position="108"/>
        <end position="111"/>
    </location>
    <ligand>
        <name>substrate</name>
    </ligand>
</feature>
<keyword evidence="12 16" id="KW-0630">Potassium</keyword>
<evidence type="ECO:0000256" key="11">
    <source>
        <dbReference type="ARBA" id="ARBA00022840"/>
    </source>
</evidence>
<dbReference type="KEGG" id="hjo:AY555_08685"/>
<dbReference type="NCBIfam" id="NF009844">
    <property type="entry name" value="PRK13318.1-2"/>
    <property type="match status" value="1"/>
</dbReference>
<comment type="subcellular location">
    <subcellularLocation>
        <location evidence="3 16">Cytoplasm</location>
    </subcellularLocation>
</comment>
<dbReference type="OrthoDB" id="9804707at2"/>
<comment type="function">
    <text evidence="16">Catalyzes the phosphorylation of pantothenate (Pan), the first step in CoA biosynthesis.</text>
</comment>
<dbReference type="NCBIfam" id="NF009848">
    <property type="entry name" value="PRK13318.1-6"/>
    <property type="match status" value="1"/>
</dbReference>
<dbReference type="CDD" id="cd24015">
    <property type="entry name" value="ASKHA_NBD_PanK-III"/>
    <property type="match status" value="1"/>
</dbReference>
<dbReference type="HAMAP" id="MF_01274">
    <property type="entry name" value="Pantothen_kinase_3"/>
    <property type="match status" value="1"/>
</dbReference>
<evidence type="ECO:0000256" key="13">
    <source>
        <dbReference type="ARBA" id="ARBA00022993"/>
    </source>
</evidence>
<dbReference type="EC" id="2.7.1.33" evidence="6 16"/>
<feature type="binding site" evidence="16">
    <location>
        <begin position="6"/>
        <end position="13"/>
    </location>
    <ligand>
        <name>ATP</name>
        <dbReference type="ChEBI" id="CHEBI:30616"/>
    </ligand>
</feature>
<dbReference type="NCBIfam" id="TIGR00671">
    <property type="entry name" value="baf"/>
    <property type="match status" value="1"/>
</dbReference>
<dbReference type="Gene3D" id="3.30.420.40">
    <property type="match status" value="2"/>
</dbReference>
<dbReference type="AlphaFoldDB" id="A0A143DEZ2"/>
<dbReference type="STRING" id="1549855.AY555_08685"/>
<keyword evidence="9 16" id="KW-0547">Nucleotide-binding</keyword>
<evidence type="ECO:0000313" key="17">
    <source>
        <dbReference type="EMBL" id="AMW35236.1"/>
    </source>
</evidence>
<evidence type="ECO:0000256" key="10">
    <source>
        <dbReference type="ARBA" id="ARBA00022777"/>
    </source>
</evidence>
<name>A0A143DEZ2_9PROT</name>
<evidence type="ECO:0000256" key="3">
    <source>
        <dbReference type="ARBA" id="ARBA00004496"/>
    </source>
</evidence>